<dbReference type="STRING" id="1122124.GCA_000423165_01993"/>
<dbReference type="GO" id="GO:0051999">
    <property type="term" value="P:mannosyl-inositol phosphorylceramide biosynthetic process"/>
    <property type="evidence" value="ECO:0007669"/>
    <property type="project" value="TreeGrafter"/>
</dbReference>
<keyword evidence="1" id="KW-0328">Glycosyltransferase</keyword>
<dbReference type="GO" id="GO:0016020">
    <property type="term" value="C:membrane"/>
    <property type="evidence" value="ECO:0007669"/>
    <property type="project" value="GOC"/>
</dbReference>
<dbReference type="EMBL" id="PIQE01000003">
    <property type="protein sequence ID" value="RUO72051.1"/>
    <property type="molecule type" value="Genomic_DNA"/>
</dbReference>
<proteinExistence type="predicted"/>
<organism evidence="1 2">
    <name type="scientific">Pseudidiomarina sediminum</name>
    <dbReference type="NCBI Taxonomy" id="431675"/>
    <lineage>
        <taxon>Bacteria</taxon>
        <taxon>Pseudomonadati</taxon>
        <taxon>Pseudomonadota</taxon>
        <taxon>Gammaproteobacteria</taxon>
        <taxon>Alteromonadales</taxon>
        <taxon>Idiomarinaceae</taxon>
        <taxon>Pseudidiomarina</taxon>
    </lineage>
</organism>
<dbReference type="Pfam" id="PF05704">
    <property type="entry name" value="Caps_synth"/>
    <property type="match status" value="1"/>
</dbReference>
<dbReference type="SUPFAM" id="SSF53448">
    <property type="entry name" value="Nucleotide-diphospho-sugar transferases"/>
    <property type="match status" value="1"/>
</dbReference>
<keyword evidence="2" id="KW-1185">Reference proteome</keyword>
<dbReference type="InterPro" id="IPR029044">
    <property type="entry name" value="Nucleotide-diphossugar_trans"/>
</dbReference>
<dbReference type="InterPro" id="IPR008441">
    <property type="entry name" value="AfumC-like_glycosyl_Trfase"/>
</dbReference>
<dbReference type="PANTHER" id="PTHR32385">
    <property type="entry name" value="MANNOSYL PHOSPHORYLINOSITOL CERAMIDE SYNTHASE"/>
    <property type="match status" value="1"/>
</dbReference>
<sequence>MSVSVALLALLLLGGMAWFWRHTRPVALPVAQCQRFGEAPAATAEVPKIIWTFWHSPELPATVATCIEGWRRLHPDYAIHVLNADSVQEFIDDIPEQLATLHITKQADWFRLNLLARYGGIWVDASVILTQPLASLYAAHSDAEFIGYYLERYTTSDTIPVVENWLMVATPGSRFVQDWLALFSAIILTERTEPYLQRLRDEGRYTALTQAIGDPSYHTMHVAAQELLQHPQATQRYRLALVCAEQSAYVLQAHSQWRRKRLYAKLLWQTQQQAPAVIKLRGGERRKLDAYLKHRWYFTRSIVGRYLSSK</sequence>
<keyword evidence="1" id="KW-0808">Transferase</keyword>
<dbReference type="InterPro" id="IPR051706">
    <property type="entry name" value="Glycosyltransferase_domain"/>
</dbReference>
<evidence type="ECO:0000313" key="2">
    <source>
        <dbReference type="Proteomes" id="UP000287022"/>
    </source>
</evidence>
<name>A0A432Z2E2_9GAMM</name>
<comment type="caution">
    <text evidence="1">The sequence shown here is derived from an EMBL/GenBank/DDBJ whole genome shotgun (WGS) entry which is preliminary data.</text>
</comment>
<protein>
    <submittedName>
        <fullName evidence="1">Mannosyltransferase</fullName>
    </submittedName>
</protein>
<dbReference type="RefSeq" id="WP_051206927.1">
    <property type="nucleotide sequence ID" value="NZ_PIQE01000003.1"/>
</dbReference>
<dbReference type="PANTHER" id="PTHR32385:SF15">
    <property type="entry name" value="INOSITOL PHOSPHOCERAMIDE MANNOSYLTRANSFERASE 1"/>
    <property type="match status" value="1"/>
</dbReference>
<evidence type="ECO:0000313" key="1">
    <source>
        <dbReference type="EMBL" id="RUO72051.1"/>
    </source>
</evidence>
<dbReference type="Proteomes" id="UP000287022">
    <property type="component" value="Unassembled WGS sequence"/>
</dbReference>
<dbReference type="Gene3D" id="3.90.550.20">
    <property type="match status" value="1"/>
</dbReference>
<reference evidence="2" key="1">
    <citation type="journal article" date="2018" name="Front. Microbiol.">
        <title>Genome-Based Analysis Reveals the Taxonomy and Diversity of the Family Idiomarinaceae.</title>
        <authorList>
            <person name="Liu Y."/>
            <person name="Lai Q."/>
            <person name="Shao Z."/>
        </authorList>
    </citation>
    <scope>NUCLEOTIDE SEQUENCE [LARGE SCALE GENOMIC DNA]</scope>
    <source>
        <strain evidence="2">c121</strain>
    </source>
</reference>
<dbReference type="GO" id="GO:0000030">
    <property type="term" value="F:mannosyltransferase activity"/>
    <property type="evidence" value="ECO:0007669"/>
    <property type="project" value="TreeGrafter"/>
</dbReference>
<accession>A0A432Z2E2</accession>
<dbReference type="AlphaFoldDB" id="A0A432Z2E2"/>
<gene>
    <name evidence="1" type="ORF">CWI80_09630</name>
</gene>